<keyword evidence="4" id="KW-1185">Reference proteome</keyword>
<protein>
    <submittedName>
        <fullName evidence="3">NAD-dependent aldehyde dehydrogenase</fullName>
    </submittedName>
</protein>
<proteinExistence type="predicted"/>
<dbReference type="PATRIC" id="fig|571915.4.peg.3113"/>
<evidence type="ECO:0000259" key="2">
    <source>
        <dbReference type="Pfam" id="PF00171"/>
    </source>
</evidence>
<reference evidence="3 4" key="1">
    <citation type="journal article" date="2015" name="Genome Announc.">
        <title>Complete Genome Sequence of the Type Strain Corynebacterium mustelae DSM 45274, Isolated from Various Tissues of a Male Ferret with Lethal Sepsis.</title>
        <authorList>
            <person name="Ruckert C."/>
            <person name="Eimer J."/>
            <person name="Winkler A."/>
            <person name="Tauch A."/>
        </authorList>
    </citation>
    <scope>NUCLEOTIDE SEQUENCE [LARGE SCALE GENOMIC DNA]</scope>
    <source>
        <strain evidence="3 4">DSM 45274</strain>
    </source>
</reference>
<evidence type="ECO:0000256" key="1">
    <source>
        <dbReference type="ARBA" id="ARBA00023002"/>
    </source>
</evidence>
<dbReference type="RefSeq" id="WP_047263069.1">
    <property type="nucleotide sequence ID" value="NZ_CP011542.1"/>
</dbReference>
<name>A0A0G3H379_9CORY</name>
<dbReference type="OrthoDB" id="229416at2"/>
<dbReference type="KEGG" id="cmv:CMUST_14485"/>
<dbReference type="InterPro" id="IPR015590">
    <property type="entry name" value="Aldehyde_DH_dom"/>
</dbReference>
<dbReference type="Proteomes" id="UP000035199">
    <property type="component" value="Chromosome"/>
</dbReference>
<sequence length="462" mass="51320">MEFTNPSLNHIPPLIHGEFESLPSRFTSEITGVPSTRVELVSAAEVNYRSDLFNIENIDGELLNIDQSVFAEAANLFTTATFWGQDFERYSKSVAEATGLSVQMVKESGKRLAQAVLEVPAKARGARRRNSFFLNSLGELSPPSFGLMRARKGDTLFVNLPGNSPGPNSVWVEALLYGYKVILRPSIRDPFTPLRLSKSLIKAGVPKRALSVIYCDHLTSDFLVDRCDLSIIFGGKSLEKRYSGRTDIKVYGPGRSATIIDPSRQDGRTIEKIIKSIIATGGVACFNTSLLLLTEKSGEMESLLIKSLDNAIKCRVQTGKDDRPCYSVDRFHALTGGFYSDQNVEILYDGTSTALDGRIIAGPIVFRRKQHREGQEILELPFPLVEISTIENIDIKRMLSRSLATSLFTSDVDIIAKVFRSRSNGRVLINEPTTASFRDLPHDGHLSEFLLMERPFLNSFSK</sequence>
<dbReference type="EMBL" id="CP011542">
    <property type="protein sequence ID" value="AKK07190.1"/>
    <property type="molecule type" value="Genomic_DNA"/>
</dbReference>
<dbReference type="InterPro" id="IPR016163">
    <property type="entry name" value="Ald_DH_C"/>
</dbReference>
<dbReference type="AlphaFoldDB" id="A0A0G3H379"/>
<dbReference type="Pfam" id="PF00171">
    <property type="entry name" value="Aldedh"/>
    <property type="match status" value="1"/>
</dbReference>
<dbReference type="InterPro" id="IPR016161">
    <property type="entry name" value="Ald_DH/histidinol_DH"/>
</dbReference>
<gene>
    <name evidence="3" type="ORF">CMUST_14485</name>
</gene>
<dbReference type="InterPro" id="IPR016162">
    <property type="entry name" value="Ald_DH_N"/>
</dbReference>
<evidence type="ECO:0000313" key="3">
    <source>
        <dbReference type="EMBL" id="AKK07190.1"/>
    </source>
</evidence>
<dbReference type="SUPFAM" id="SSF53720">
    <property type="entry name" value="ALDH-like"/>
    <property type="match status" value="1"/>
</dbReference>
<dbReference type="STRING" id="571915.CMUST_14485"/>
<organism evidence="3 4">
    <name type="scientific">Corynebacterium mustelae</name>
    <dbReference type="NCBI Taxonomy" id="571915"/>
    <lineage>
        <taxon>Bacteria</taxon>
        <taxon>Bacillati</taxon>
        <taxon>Actinomycetota</taxon>
        <taxon>Actinomycetes</taxon>
        <taxon>Mycobacteriales</taxon>
        <taxon>Corynebacteriaceae</taxon>
        <taxon>Corynebacterium</taxon>
    </lineage>
</organism>
<evidence type="ECO:0000313" key="4">
    <source>
        <dbReference type="Proteomes" id="UP000035199"/>
    </source>
</evidence>
<keyword evidence="1" id="KW-0560">Oxidoreductase</keyword>
<accession>A0A0G3H379</accession>
<dbReference type="Gene3D" id="3.40.605.10">
    <property type="entry name" value="Aldehyde Dehydrogenase, Chain A, domain 1"/>
    <property type="match status" value="1"/>
</dbReference>
<feature type="domain" description="Aldehyde dehydrogenase" evidence="2">
    <location>
        <begin position="171"/>
        <end position="444"/>
    </location>
</feature>
<reference evidence="4" key="2">
    <citation type="submission" date="2015-05" db="EMBL/GenBank/DDBJ databases">
        <title>Complete genome sequence of Corynebacterium mustelae DSM 45274, isolated from various tissues of a male ferret with lethal sepsis.</title>
        <authorList>
            <person name="Ruckert C."/>
            <person name="Albersmeier A."/>
            <person name="Winkler A."/>
            <person name="Tauch A."/>
        </authorList>
    </citation>
    <scope>NUCLEOTIDE SEQUENCE [LARGE SCALE GENOMIC DNA]</scope>
    <source>
        <strain evidence="4">DSM 45274</strain>
    </source>
</reference>
<dbReference type="Gene3D" id="3.40.309.10">
    <property type="entry name" value="Aldehyde Dehydrogenase, Chain A, domain 2"/>
    <property type="match status" value="1"/>
</dbReference>
<dbReference type="GO" id="GO:0016620">
    <property type="term" value="F:oxidoreductase activity, acting on the aldehyde or oxo group of donors, NAD or NADP as acceptor"/>
    <property type="evidence" value="ECO:0007669"/>
    <property type="project" value="InterPro"/>
</dbReference>